<comment type="caution">
    <text evidence="3">The sequence shown here is derived from an EMBL/GenBank/DDBJ whole genome shotgun (WGS) entry which is preliminary data.</text>
</comment>
<dbReference type="Pfam" id="PF20148">
    <property type="entry name" value="DUF6531"/>
    <property type="match status" value="1"/>
</dbReference>
<dbReference type="Proteomes" id="UP000626210">
    <property type="component" value="Unassembled WGS sequence"/>
</dbReference>
<organism evidence="3 4">
    <name type="scientific">Pseudorhodoferax aquiterrae</name>
    <dbReference type="NCBI Taxonomy" id="747304"/>
    <lineage>
        <taxon>Bacteria</taxon>
        <taxon>Pseudomonadati</taxon>
        <taxon>Pseudomonadota</taxon>
        <taxon>Betaproteobacteria</taxon>
        <taxon>Burkholderiales</taxon>
        <taxon>Comamonadaceae</taxon>
    </lineage>
</organism>
<evidence type="ECO:0000313" key="3">
    <source>
        <dbReference type="EMBL" id="GHC99124.1"/>
    </source>
</evidence>
<dbReference type="RefSeq" id="WP_189690122.1">
    <property type="nucleotide sequence ID" value="NZ_BMYK01000028.1"/>
</dbReference>
<protein>
    <recommendedName>
        <fullName evidence="2">DUF6531 domain-containing protein</fullName>
    </recommendedName>
</protein>
<sequence>MVAIVAGQGLGLLNTSGSLLGSQGQIGVAGQGGSGERVSVNASTGNLVVQQQDEWLVGRGPDTAVLRTYNSLGGADADNGDQWRLGLSRKVTLATGTLNAAGSTAKRIAEDGSETSAASRPESESACAWGL</sequence>
<dbReference type="InterPro" id="IPR045351">
    <property type="entry name" value="DUF6531"/>
</dbReference>
<evidence type="ECO:0000259" key="2">
    <source>
        <dbReference type="Pfam" id="PF20148"/>
    </source>
</evidence>
<evidence type="ECO:0000256" key="1">
    <source>
        <dbReference type="SAM" id="MobiDB-lite"/>
    </source>
</evidence>
<feature type="domain" description="DUF6531" evidence="2">
    <location>
        <begin position="40"/>
        <end position="97"/>
    </location>
</feature>
<keyword evidence="4" id="KW-1185">Reference proteome</keyword>
<name>A0ABQ3G9V1_9BURK</name>
<evidence type="ECO:0000313" key="4">
    <source>
        <dbReference type="Proteomes" id="UP000626210"/>
    </source>
</evidence>
<reference evidence="4" key="1">
    <citation type="journal article" date="2019" name="Int. J. Syst. Evol. Microbiol.">
        <title>The Global Catalogue of Microorganisms (GCM) 10K type strain sequencing project: providing services to taxonomists for standard genome sequencing and annotation.</title>
        <authorList>
            <consortium name="The Broad Institute Genomics Platform"/>
            <consortium name="The Broad Institute Genome Sequencing Center for Infectious Disease"/>
            <person name="Wu L."/>
            <person name="Ma J."/>
        </authorList>
    </citation>
    <scope>NUCLEOTIDE SEQUENCE [LARGE SCALE GENOMIC DNA]</scope>
    <source>
        <strain evidence="4">KCTC 23314</strain>
    </source>
</reference>
<gene>
    <name evidence="3" type="ORF">GCM10007320_55430</name>
</gene>
<accession>A0ABQ3G9V1</accession>
<proteinExistence type="predicted"/>
<feature type="region of interest" description="Disordered" evidence="1">
    <location>
        <begin position="105"/>
        <end position="131"/>
    </location>
</feature>
<dbReference type="EMBL" id="BMYK01000028">
    <property type="protein sequence ID" value="GHC99124.1"/>
    <property type="molecule type" value="Genomic_DNA"/>
</dbReference>